<dbReference type="PANTHER" id="PTHR12110">
    <property type="entry name" value="HYDROXYPYRUVATE ISOMERASE"/>
    <property type="match status" value="1"/>
</dbReference>
<proteinExistence type="predicted"/>
<name>A0ABY6ZA64_9BACL</name>
<sequence length="297" mass="33813">MPRIAVFPKAYMGALSNGEMELTDWIEKAATLGADGIEMYPLFLRQLDESYLKAVLDKVTENRMTIPMMCSSPDFTHPDPAFRAKQINQMKRMIDVMAYIGPEDFRSCRVLSGQRRKEVSRAEGIRFTIEAIRELLPYAEEKRVHLVMENHYKDGFWIYPEFAQFMDVFLEIIAEISSPWFGINYDPSNALVAGEDPLALLEQVSSRVITMHASDRYLKDGFSWEALKQHEAAGYSDALAHGVIGQGMNDYDAIFGKLASVNFDGWISVEDGLNGLDEMRLSVTFLRQFVDKYLTSE</sequence>
<gene>
    <name evidence="2" type="ORF">NZD89_15160</name>
</gene>
<dbReference type="SUPFAM" id="SSF51658">
    <property type="entry name" value="Xylose isomerase-like"/>
    <property type="match status" value="1"/>
</dbReference>
<reference evidence="2" key="1">
    <citation type="submission" date="2022-08" db="EMBL/GenBank/DDBJ databases">
        <title>Alicyclobacillus fastidiosus DSM 17978, complete genome.</title>
        <authorList>
            <person name="Wang Q."/>
            <person name="Cai R."/>
            <person name="Wang Z."/>
        </authorList>
    </citation>
    <scope>NUCLEOTIDE SEQUENCE</scope>
    <source>
        <strain evidence="2">DSM 17978</strain>
    </source>
</reference>
<dbReference type="EMBL" id="CP104067">
    <property type="protein sequence ID" value="WAH39751.1"/>
    <property type="molecule type" value="Genomic_DNA"/>
</dbReference>
<accession>A0ABY6ZA64</accession>
<dbReference type="Pfam" id="PF01261">
    <property type="entry name" value="AP_endonuc_2"/>
    <property type="match status" value="1"/>
</dbReference>
<dbReference type="PANTHER" id="PTHR12110:SF41">
    <property type="entry name" value="INOSOSE DEHYDRATASE"/>
    <property type="match status" value="1"/>
</dbReference>
<dbReference type="RefSeq" id="WP_268003648.1">
    <property type="nucleotide sequence ID" value="NZ_BSUT01000001.1"/>
</dbReference>
<dbReference type="Proteomes" id="UP001164761">
    <property type="component" value="Chromosome"/>
</dbReference>
<keyword evidence="2" id="KW-0413">Isomerase</keyword>
<dbReference type="InterPro" id="IPR013022">
    <property type="entry name" value="Xyl_isomerase-like_TIM-brl"/>
</dbReference>
<organism evidence="2 3">
    <name type="scientific">Alicyclobacillus fastidiosus</name>
    <dbReference type="NCBI Taxonomy" id="392011"/>
    <lineage>
        <taxon>Bacteria</taxon>
        <taxon>Bacillati</taxon>
        <taxon>Bacillota</taxon>
        <taxon>Bacilli</taxon>
        <taxon>Bacillales</taxon>
        <taxon>Alicyclobacillaceae</taxon>
        <taxon>Alicyclobacillus</taxon>
    </lineage>
</organism>
<protein>
    <submittedName>
        <fullName evidence="2">Sugar phosphate isomerase/epimerase</fullName>
    </submittedName>
</protein>
<dbReference type="InterPro" id="IPR036237">
    <property type="entry name" value="Xyl_isomerase-like_sf"/>
</dbReference>
<keyword evidence="3" id="KW-1185">Reference proteome</keyword>
<dbReference type="Gene3D" id="3.20.20.150">
    <property type="entry name" value="Divalent-metal-dependent TIM barrel enzymes"/>
    <property type="match status" value="1"/>
</dbReference>
<dbReference type="GO" id="GO:0016853">
    <property type="term" value="F:isomerase activity"/>
    <property type="evidence" value="ECO:0007669"/>
    <property type="project" value="UniProtKB-KW"/>
</dbReference>
<feature type="domain" description="Xylose isomerase-like TIM barrel" evidence="1">
    <location>
        <begin position="26"/>
        <end position="287"/>
    </location>
</feature>
<evidence type="ECO:0000313" key="3">
    <source>
        <dbReference type="Proteomes" id="UP001164761"/>
    </source>
</evidence>
<evidence type="ECO:0000259" key="1">
    <source>
        <dbReference type="Pfam" id="PF01261"/>
    </source>
</evidence>
<dbReference type="InterPro" id="IPR050312">
    <property type="entry name" value="IolE/XylAMocC-like"/>
</dbReference>
<evidence type="ECO:0000313" key="2">
    <source>
        <dbReference type="EMBL" id="WAH39751.1"/>
    </source>
</evidence>